<keyword evidence="4" id="KW-0053">Apoptosis</keyword>
<feature type="domain" description="Bcl-2 Bcl-2 homology region 1-3" evidence="7">
    <location>
        <begin position="128"/>
        <end position="231"/>
    </location>
</feature>
<proteinExistence type="inferred from homology"/>
<reference evidence="11" key="2">
    <citation type="submission" date="2025-04" db="UniProtKB">
        <authorList>
            <consortium name="RefSeq"/>
        </authorList>
    </citation>
    <scope>IDENTIFICATION</scope>
</reference>
<dbReference type="PANTHER" id="PTHR11256:SF48">
    <property type="entry name" value="BCL-2-RELATED OVARIAN KILLER PROTEIN"/>
    <property type="match status" value="1"/>
</dbReference>
<dbReference type="PRINTS" id="PR01862">
    <property type="entry name" value="BCL2FAMILY"/>
</dbReference>
<accession>A0A0C9R8T7</accession>
<dbReference type="InterPro" id="IPR046371">
    <property type="entry name" value="Bcl-2_BH1-3"/>
</dbReference>
<name>A0A0C9R8T7_9HYME</name>
<dbReference type="SUPFAM" id="SSF56854">
    <property type="entry name" value="Bcl-2 inhibitors of programmed cell death"/>
    <property type="match status" value="1"/>
</dbReference>
<dbReference type="AlphaFoldDB" id="A0A0C9R8T7"/>
<keyword evidence="5" id="KW-1133">Transmembrane helix</keyword>
<dbReference type="CDD" id="cd06845">
    <property type="entry name" value="Bcl-2_like"/>
    <property type="match status" value="1"/>
</dbReference>
<dbReference type="GO" id="GO:0097192">
    <property type="term" value="P:extrinsic apoptotic signaling pathway in absence of ligand"/>
    <property type="evidence" value="ECO:0007669"/>
    <property type="project" value="TreeGrafter"/>
</dbReference>
<dbReference type="SMART" id="SM00337">
    <property type="entry name" value="BCL"/>
    <property type="match status" value="1"/>
</dbReference>
<dbReference type="EMBL" id="GBYB01006268">
    <property type="protein sequence ID" value="JAG76035.1"/>
    <property type="molecule type" value="Transcribed_RNA"/>
</dbReference>
<evidence type="ECO:0000256" key="1">
    <source>
        <dbReference type="ARBA" id="ARBA00004167"/>
    </source>
</evidence>
<evidence type="ECO:0000313" key="11">
    <source>
        <dbReference type="RefSeq" id="XP_011309370.1"/>
    </source>
</evidence>
<evidence type="ECO:0000256" key="5">
    <source>
        <dbReference type="ARBA" id="ARBA00022989"/>
    </source>
</evidence>
<evidence type="ECO:0000256" key="2">
    <source>
        <dbReference type="ARBA" id="ARBA00009458"/>
    </source>
</evidence>
<evidence type="ECO:0000256" key="3">
    <source>
        <dbReference type="ARBA" id="ARBA00022692"/>
    </source>
</evidence>
<dbReference type="InterPro" id="IPR026298">
    <property type="entry name" value="Bcl-2_fam"/>
</dbReference>
<dbReference type="InterPro" id="IPR036834">
    <property type="entry name" value="Bcl-2-like_sf"/>
</dbReference>
<dbReference type="GO" id="GO:0005741">
    <property type="term" value="C:mitochondrial outer membrane"/>
    <property type="evidence" value="ECO:0007669"/>
    <property type="project" value="TreeGrafter"/>
</dbReference>
<dbReference type="RefSeq" id="XP_011309370.1">
    <property type="nucleotide sequence ID" value="XM_011311068.1"/>
</dbReference>
<comment type="subcellular location">
    <subcellularLocation>
        <location evidence="1">Membrane</location>
        <topology evidence="1">Single-pass membrane protein</topology>
    </subcellularLocation>
</comment>
<evidence type="ECO:0000256" key="6">
    <source>
        <dbReference type="ARBA" id="ARBA00023136"/>
    </source>
</evidence>
<dbReference type="GO" id="GO:0051400">
    <property type="term" value="F:BH domain binding"/>
    <property type="evidence" value="ECO:0007669"/>
    <property type="project" value="TreeGrafter"/>
</dbReference>
<dbReference type="GeneID" id="105270238"/>
<keyword evidence="3" id="KW-0812">Transmembrane</keyword>
<keyword evidence="6" id="KW-0472">Membrane</keyword>
<gene>
    <name evidence="8" type="primary">boka_0</name>
    <name evidence="9" type="synonym">boka_1</name>
    <name evidence="11" type="synonym">LOC105270238</name>
    <name evidence="9" type="ORF">g.44940</name>
    <name evidence="8" type="ORF">g.44948</name>
</gene>
<organism evidence="8">
    <name type="scientific">Fopius arisanus</name>
    <dbReference type="NCBI Taxonomy" id="64838"/>
    <lineage>
        <taxon>Eukaryota</taxon>
        <taxon>Metazoa</taxon>
        <taxon>Ecdysozoa</taxon>
        <taxon>Arthropoda</taxon>
        <taxon>Hexapoda</taxon>
        <taxon>Insecta</taxon>
        <taxon>Pterygota</taxon>
        <taxon>Neoptera</taxon>
        <taxon>Endopterygota</taxon>
        <taxon>Hymenoptera</taxon>
        <taxon>Apocrita</taxon>
        <taxon>Ichneumonoidea</taxon>
        <taxon>Braconidae</taxon>
        <taxon>Opiinae</taxon>
        <taxon>Fopius</taxon>
    </lineage>
</organism>
<dbReference type="PROSITE" id="PS50062">
    <property type="entry name" value="BCL2_FAMILY"/>
    <property type="match status" value="1"/>
</dbReference>
<dbReference type="GO" id="GO:0001836">
    <property type="term" value="P:release of cytochrome c from mitochondria"/>
    <property type="evidence" value="ECO:0007669"/>
    <property type="project" value="TreeGrafter"/>
</dbReference>
<comment type="similarity">
    <text evidence="2">Belongs to the Bcl-2 family.</text>
</comment>
<dbReference type="Pfam" id="PF00452">
    <property type="entry name" value="Bcl-2"/>
    <property type="match status" value="1"/>
</dbReference>
<sequence length="243" mass="26714">MSMLSPKRLEDNGVHSISRRGSIALTFQANLAAIGSSVDSLQVVGSARRRLSNVSDAVTRRISHTIGWRSVSASLELIVAQGSSLCGQYIRNRLKRSGIFQRKLGLKRMRSVLSSTSSTVLTEVYPELIALGVELEKMHPNLFTRIGRQVGCGGFSSEQTAAEALHDVSREILRSGEMTWSKIIALYAVAGAIAVDCVRQDRPQFIPSIQRAMTEVLEEDLATWIQANGGWVCSFNYSSYLFC</sequence>
<evidence type="ECO:0000313" key="10">
    <source>
        <dbReference type="Proteomes" id="UP000694866"/>
    </source>
</evidence>
<dbReference type="Proteomes" id="UP000694866">
    <property type="component" value="Unplaced"/>
</dbReference>
<dbReference type="Gene3D" id="1.10.437.10">
    <property type="entry name" value="Blc2-like"/>
    <property type="match status" value="1"/>
</dbReference>
<dbReference type="EMBL" id="GBYB01003206">
    <property type="protein sequence ID" value="JAG72973.1"/>
    <property type="molecule type" value="Transcribed_RNA"/>
</dbReference>
<accession>A0A9R1TH81</accession>
<dbReference type="KEGG" id="fas:105270238"/>
<keyword evidence="10" id="KW-1185">Reference proteome</keyword>
<evidence type="ECO:0000313" key="9">
    <source>
        <dbReference type="EMBL" id="JAG76035.1"/>
    </source>
</evidence>
<evidence type="ECO:0000313" key="8">
    <source>
        <dbReference type="EMBL" id="JAG72973.1"/>
    </source>
</evidence>
<protein>
    <submittedName>
        <fullName evidence="11">Bcl-2-related ovarian killer protein</fullName>
    </submittedName>
    <submittedName>
        <fullName evidence="8">Boka_0 protein</fullName>
    </submittedName>
    <submittedName>
        <fullName evidence="9">Boka_1 protein</fullName>
    </submittedName>
</protein>
<dbReference type="PANTHER" id="PTHR11256">
    <property type="entry name" value="BCL-2 RELATED"/>
    <property type="match status" value="1"/>
</dbReference>
<evidence type="ECO:0000256" key="4">
    <source>
        <dbReference type="ARBA" id="ARBA00022703"/>
    </source>
</evidence>
<evidence type="ECO:0000259" key="7">
    <source>
        <dbReference type="SMART" id="SM00337"/>
    </source>
</evidence>
<dbReference type="GO" id="GO:0042981">
    <property type="term" value="P:regulation of apoptotic process"/>
    <property type="evidence" value="ECO:0007669"/>
    <property type="project" value="InterPro"/>
</dbReference>
<dbReference type="InterPro" id="IPR002475">
    <property type="entry name" value="Bcl2-like"/>
</dbReference>
<reference evidence="8" key="1">
    <citation type="submission" date="2015-01" db="EMBL/GenBank/DDBJ databases">
        <title>Transcriptome Assembly of Fopius arisanus.</title>
        <authorList>
            <person name="Geib S."/>
        </authorList>
    </citation>
    <scope>NUCLEOTIDE SEQUENCE</scope>
</reference>
<dbReference type="GO" id="GO:0008630">
    <property type="term" value="P:intrinsic apoptotic signaling pathway in response to DNA damage"/>
    <property type="evidence" value="ECO:0007669"/>
    <property type="project" value="TreeGrafter"/>
</dbReference>
<dbReference type="OrthoDB" id="6021377at2759"/>